<dbReference type="Gramene" id="TraesCLE_scaffold_045733_01G000600.1">
    <property type="protein sequence ID" value="TraesCLE_scaffold_045733_01G000600.1"/>
    <property type="gene ID" value="TraesCLE_scaffold_045733_01G000600"/>
</dbReference>
<dbReference type="AlphaFoldDB" id="A0A3B5ZYN4"/>
<accession>A0A3B5ZYN4</accession>
<dbReference type="EnsemblPlants" id="TraesCS1D02G321800.1">
    <property type="protein sequence ID" value="TraesCS1D02G321800.1.cds1"/>
    <property type="gene ID" value="TraesCS1D02G321800"/>
</dbReference>
<proteinExistence type="predicted"/>
<dbReference type="Gramene" id="TraesNOR1D03G00543120.1">
    <property type="protein sequence ID" value="TraesNOR1D03G00543120.1.CDS1"/>
    <property type="gene ID" value="TraesNOR1D03G00543120"/>
</dbReference>
<dbReference type="Gramene" id="TraesJUL1D03G00538130.1">
    <property type="protein sequence ID" value="TraesJUL1D03G00538130.1.CDS1"/>
    <property type="gene ID" value="TraesJUL1D03G00538130"/>
</dbReference>
<dbReference type="Gramene" id="TraesSYM1D03G00542080.1">
    <property type="protein sequence ID" value="TraesSYM1D03G00542080.1.CDS1"/>
    <property type="gene ID" value="TraesSYM1D03G00542080"/>
</dbReference>
<dbReference type="Gramene" id="TraesARI1D03G00541250.1">
    <property type="protein sequence ID" value="TraesARI1D03G00541250.1.CDS1"/>
    <property type="gene ID" value="TraesARI1D03G00541250"/>
</dbReference>
<dbReference type="Gramene" id="TraesROB_scaffold_039069_01G000100.1">
    <property type="protein sequence ID" value="TraesROB_scaffold_039069_01G000100.1"/>
    <property type="gene ID" value="TraesROB_scaffold_039069_01G000100"/>
</dbReference>
<evidence type="ECO:0000313" key="1">
    <source>
        <dbReference type="EnsemblPlants" id="TraesCS1D02G321800.1.cds1"/>
    </source>
</evidence>
<sequence length="93" mass="10912">MHHITTTTWPTRASVRDWWNVNLQILLGSPRVLAPLMMLISWEIWSERNARVFRKTDVPSMVIINMIKEEVSLWALAGTKHLSIVMPFYFALF</sequence>
<organism evidence="1">
    <name type="scientific">Triticum aestivum</name>
    <name type="common">Wheat</name>
    <dbReference type="NCBI Taxonomy" id="4565"/>
    <lineage>
        <taxon>Eukaryota</taxon>
        <taxon>Viridiplantae</taxon>
        <taxon>Streptophyta</taxon>
        <taxon>Embryophyta</taxon>
        <taxon>Tracheophyta</taxon>
        <taxon>Spermatophyta</taxon>
        <taxon>Magnoliopsida</taxon>
        <taxon>Liliopsida</taxon>
        <taxon>Poales</taxon>
        <taxon>Poaceae</taxon>
        <taxon>BOP clade</taxon>
        <taxon>Pooideae</taxon>
        <taxon>Triticodae</taxon>
        <taxon>Triticeae</taxon>
        <taxon>Triticinae</taxon>
        <taxon>Triticum</taxon>
    </lineage>
</organism>
<dbReference type="Gramene" id="TraesLAC1D03G00538560.1">
    <property type="protein sequence ID" value="TraesLAC1D03G00538560.1.CDS1"/>
    <property type="gene ID" value="TraesLAC1D03G00538560"/>
</dbReference>
<reference evidence="1" key="2">
    <citation type="submission" date="2018-10" db="UniProtKB">
        <authorList>
            <consortium name="EnsemblPlants"/>
        </authorList>
    </citation>
    <scope>IDENTIFICATION</scope>
</reference>
<dbReference type="OrthoDB" id="682412at2759"/>
<keyword evidence="2" id="KW-1185">Reference proteome</keyword>
<dbReference type="Gramene" id="TraesCS1D02G321800.1">
    <property type="protein sequence ID" value="TraesCS1D02G321800.1.cds1"/>
    <property type="gene ID" value="TraesCS1D02G321800"/>
</dbReference>
<dbReference type="Proteomes" id="UP000019116">
    <property type="component" value="Chromosome 1D"/>
</dbReference>
<reference evidence="1" key="1">
    <citation type="submission" date="2018-08" db="EMBL/GenBank/DDBJ databases">
        <authorList>
            <person name="Rossello M."/>
        </authorList>
    </citation>
    <scope>NUCLEOTIDE SEQUENCE [LARGE SCALE GENOMIC DNA]</scope>
    <source>
        <strain evidence="1">cv. Chinese Spring</strain>
    </source>
</reference>
<dbReference type="Gramene" id="TraesCS1D03G0763000.1">
    <property type="protein sequence ID" value="TraesCS1D03G0763000.1.CDS1"/>
    <property type="gene ID" value="TraesCS1D03G0763000"/>
</dbReference>
<protein>
    <submittedName>
        <fullName evidence="1">Uncharacterized protein</fullName>
    </submittedName>
</protein>
<name>A0A3B5ZYN4_WHEAT</name>
<dbReference type="Gramene" id="TraesMAC1D03G00534540.1">
    <property type="protein sequence ID" value="TraesMAC1D03G00534540.1.CDS1"/>
    <property type="gene ID" value="TraesMAC1D03G00534540"/>
</dbReference>
<evidence type="ECO:0000313" key="2">
    <source>
        <dbReference type="Proteomes" id="UP000019116"/>
    </source>
</evidence>